<keyword evidence="5" id="KW-0045">Antibiotic biosynthesis</keyword>
<dbReference type="RefSeq" id="WP_198898092.1">
    <property type="nucleotide sequence ID" value="NZ_JAEKOZ010000067.1"/>
</dbReference>
<dbReference type="InterPro" id="IPR010060">
    <property type="entry name" value="NRPS_synth"/>
</dbReference>
<dbReference type="SUPFAM" id="SSF56801">
    <property type="entry name" value="Acetyl-CoA synthetase-like"/>
    <property type="match status" value="2"/>
</dbReference>
<dbReference type="Gene3D" id="3.40.50.12780">
    <property type="entry name" value="N-terminal domain of ligase-like"/>
    <property type="match status" value="1"/>
</dbReference>
<dbReference type="InterPro" id="IPR000873">
    <property type="entry name" value="AMP-dep_synth/lig_dom"/>
</dbReference>
<feature type="domain" description="Carrier" evidence="6">
    <location>
        <begin position="1455"/>
        <end position="1530"/>
    </location>
</feature>
<feature type="non-terminal residue" evidence="7">
    <location>
        <position position="2065"/>
    </location>
</feature>
<dbReference type="InterPro" id="IPR006162">
    <property type="entry name" value="Ppantetheine_attach_site"/>
</dbReference>
<dbReference type="InterPro" id="IPR009081">
    <property type="entry name" value="PP-bd_ACP"/>
</dbReference>
<dbReference type="InterPro" id="IPR036736">
    <property type="entry name" value="ACP-like_sf"/>
</dbReference>
<dbReference type="SMART" id="SM00823">
    <property type="entry name" value="PKS_PP"/>
    <property type="match status" value="1"/>
</dbReference>
<comment type="cofactor">
    <cofactor evidence="1">
        <name>pantetheine 4'-phosphate</name>
        <dbReference type="ChEBI" id="CHEBI:47942"/>
    </cofactor>
</comment>
<dbReference type="Pfam" id="PF00668">
    <property type="entry name" value="Condensation"/>
    <property type="match status" value="3"/>
</dbReference>
<proteinExistence type="predicted"/>
<dbReference type="CDD" id="cd19543">
    <property type="entry name" value="DCL_NRPS"/>
    <property type="match status" value="1"/>
</dbReference>
<reference evidence="7 8" key="1">
    <citation type="submission" date="2020-12" db="EMBL/GenBank/DDBJ databases">
        <title>Streptomyces typhae sp. nov., a novel endophytic actinomycete isolated from the root of cattail pollen (Typha angustifolia L.).</title>
        <authorList>
            <person name="Peng C."/>
            <person name="Liu C."/>
        </authorList>
    </citation>
    <scope>NUCLEOTIDE SEQUENCE [LARGE SCALE GENOMIC DNA]</scope>
    <source>
        <strain evidence="7 8">JCM 4753</strain>
    </source>
</reference>
<accession>A0ABS0XJ81</accession>
<comment type="caution">
    <text evidence="7">The sequence shown here is derived from an EMBL/GenBank/DDBJ whole genome shotgun (WGS) entry which is preliminary data.</text>
</comment>
<evidence type="ECO:0000313" key="8">
    <source>
        <dbReference type="Proteomes" id="UP000634780"/>
    </source>
</evidence>
<dbReference type="Gene3D" id="3.30.559.30">
    <property type="entry name" value="Nonribosomal peptide synthetase, condensation domain"/>
    <property type="match status" value="3"/>
</dbReference>
<evidence type="ECO:0000256" key="5">
    <source>
        <dbReference type="ARBA" id="ARBA00023194"/>
    </source>
</evidence>
<dbReference type="PROSITE" id="PS00012">
    <property type="entry name" value="PHOSPHOPANTETHEINE"/>
    <property type="match status" value="1"/>
</dbReference>
<dbReference type="Gene3D" id="3.30.559.10">
    <property type="entry name" value="Chloramphenicol acetyltransferase-like domain"/>
    <property type="match status" value="3"/>
</dbReference>
<evidence type="ECO:0000256" key="4">
    <source>
        <dbReference type="ARBA" id="ARBA00022737"/>
    </source>
</evidence>
<keyword evidence="2" id="KW-0596">Phosphopantetheine</keyword>
<dbReference type="NCBIfam" id="TIGR01720">
    <property type="entry name" value="NRPS-para261"/>
    <property type="match status" value="1"/>
</dbReference>
<keyword evidence="3" id="KW-0597">Phosphoprotein</keyword>
<keyword evidence="4" id="KW-0677">Repeat</keyword>
<dbReference type="Gene3D" id="1.10.1200.10">
    <property type="entry name" value="ACP-like"/>
    <property type="match status" value="1"/>
</dbReference>
<dbReference type="InterPro" id="IPR001242">
    <property type="entry name" value="Condensation_dom"/>
</dbReference>
<protein>
    <submittedName>
        <fullName evidence="7">Amino acid adenylation domain-containing protein</fullName>
    </submittedName>
</protein>
<dbReference type="Pfam" id="PF00550">
    <property type="entry name" value="PP-binding"/>
    <property type="match status" value="1"/>
</dbReference>
<sequence length="2065" mass="222509">ELEGGGLGFAPLLPVAEYLLELGGGIDRFTMSTVVDLPQGIDETGLVATLGAVVDRHDMLRSRLLSGTPSGLEVAEPGTVDVGALLHRVACDGRWDDANWPEQAAAELNEAADRLDAAAGTMAQFVWFDAGAGHAGRLMVVLHHLVIDGVSWRILLPDLAAAWEQVRAGKTPVLAEVGTSVRRWSHALAEEASAAGRVAELPLWRSQVEGPDPVLGSRPLDPATDVMSTVRYVHMELPVATTTSLLTTLPAAFHGGVNDGLLTALALAVATWRKTRGIDESSLLVRLEGHGREETAAPGADLSRTVGWFTSMFPVRLDVAGVDLEDALDGGTAAGTAVKAVKEQLHAIPDKGIGYGLLRYLNPDTAEVLRRHDTGQISFNYLGRYSATTDMPEHLRGLGFTQAPGTAGLVAEPDADMPALSALTVSAHVTDTEQGPRFGARLDFPEGVLTRDEVQELADLWVNALDGLARHAAEPGAGGLTPSDVSLVSVRQSEIEAWERQYPGVADVWPLTPLQAGMLFHSQLDESAYDAYQIQFVYHLSGAVDPARMRAAGQALLDRYANLRTAFVADAAGDFVQVVPERVDLPWRHLDLSGADTAEIDRFLADDRDVQFDASAPPLLRMSLLTLGPDRSELVFTAHHVLFDGWSIPLIMRDLLRLYGSGGDGQALARVRGYRDFLEWLSEQDREAAAAAFAHELQGLDEPTLLVAGKSESHSDDVGNTEVPLTPELARLLSACAAGLGVTLNTLVQGAWAVLLGQLTGRKDVVFGATVSGRPPTLSGVDEMVGMFINTLPVRVRYASGDSLAEVLRDLQDRQAALLDHHHHPLSDVHRVAGVDTLFDTVVVFESYPVDHVGLSEANAAAGVAITGLTPFTGTHYPLTVTADADPNLRLSLEYHRDVLDEDAVQVIADRLHRLLRLLVADPDATIGSLDLLTQAERHTVLSGWNDTARPVAEATVPELFEAQVSRTPDRAAVRHGDTVLSYAELDARANRLAHLLISRGVRPEDLVALSVPRDAEMMVAVLAVLKSGAAYLPIDPAYPADRVAFMVEDGAPALILTTSQVRATVGNRILLDSPEVRAELRTMPDTAPGDSERNRPLLPSHAAYVIYTSGSTGRPKGVVIPHQNVVDFATWAVADLGHDALSEVLAATSLNFDVSVFEMFGPLLSGGCIEVVQDVLALLGQDWRGSLISAVPSALSHMISQGGGTRLAADLVVLAGEGLPAHTLNAIRDAVPGARLANIYGPTEATVYAAAWYTDEPAHTAPPIGRPLHNTRTYVLDAHVRPVPPGVAGELYLAGTGLARGYLGRPGLSAERFVPDPFGPPGARMYRTGDVVRWTETGEIQYLGRVDNQVKVRGFRIELGEIEAVLSRHEDVAQAHVLVREDRPGDQRITAYVVPERGVVPETATLRAHIAQALPEYMVPTAFVLLDKLPLLPSGKLDRAALPRPEFTGAAYRAPRTASEEALCRLYAEVLGVERVGIDDDFFALGGHSLLATRLVNRIRATLGAEVRVRLVFDAPTVVELSGRLSGDTTDRPLLRRTGTRPAQVPLSFAQRRLWFVDRFEGPSATYNIPFLLRLTGALDLPALRAAVRDVVGRHESLRTLIAEDETGHPFQQIVPTDELALDIPLTDVAPEAADEAVRRSVTQPFALAEEIPLRASVLRCGPQEHLLLLVIHHIAGDGESMAPLARDLAAAYAARRDGVAPPWRELEVQYTDYALWQRDLLGDENDPASTLAAQGGYWREELAGVPQPLQLPTDRPRPPTASHRGDLVEFGLDPRVMAAVEELARSRGATVSMVLQSALAVLLGRLGGGEDITIGSPIANRADDKLSELVGFFVNTWVLRADLSGNPSFEQVLDRVRAKALGAYDNQDAPFERLVELLNPERSTAYHPLFQVMFAWQNIAREDFELRDLRVQLEPAFTSTAKFDLFFNMGDIPDAGVIGYLEYATDLFDRGTVENLAARFVHLVEQLVTDPGLLVGSVDVLVADEVVALAGFNETAVVGPELTVPELFGRQVELSPDAVAVVCGGVELTFAELDVRVRGLAGELVRRGVGPESLVGLALSRSV</sequence>
<dbReference type="PROSITE" id="PS50075">
    <property type="entry name" value="CARRIER"/>
    <property type="match status" value="1"/>
</dbReference>
<dbReference type="InterPro" id="IPR045851">
    <property type="entry name" value="AMP-bd_C_sf"/>
</dbReference>
<dbReference type="InterPro" id="IPR023213">
    <property type="entry name" value="CAT-like_dom_sf"/>
</dbReference>
<dbReference type="CDD" id="cd05930">
    <property type="entry name" value="A_NRPS"/>
    <property type="match status" value="1"/>
</dbReference>
<dbReference type="PROSITE" id="PS00455">
    <property type="entry name" value="AMP_BINDING"/>
    <property type="match status" value="1"/>
</dbReference>
<evidence type="ECO:0000256" key="3">
    <source>
        <dbReference type="ARBA" id="ARBA00022553"/>
    </source>
</evidence>
<dbReference type="Proteomes" id="UP000634780">
    <property type="component" value="Unassembled WGS sequence"/>
</dbReference>
<dbReference type="Gene3D" id="2.30.38.10">
    <property type="entry name" value="Luciferase, Domain 3"/>
    <property type="match status" value="1"/>
</dbReference>
<gene>
    <name evidence="7" type="ORF">JGB26_40705</name>
</gene>
<dbReference type="PANTHER" id="PTHR45527:SF1">
    <property type="entry name" value="FATTY ACID SYNTHASE"/>
    <property type="match status" value="1"/>
</dbReference>
<dbReference type="InterPro" id="IPR042099">
    <property type="entry name" value="ANL_N_sf"/>
</dbReference>
<evidence type="ECO:0000256" key="2">
    <source>
        <dbReference type="ARBA" id="ARBA00022450"/>
    </source>
</evidence>
<dbReference type="InterPro" id="IPR010071">
    <property type="entry name" value="AA_adenyl_dom"/>
</dbReference>
<dbReference type="InterPro" id="IPR020806">
    <property type="entry name" value="PKS_PP-bd"/>
</dbReference>
<evidence type="ECO:0000259" key="6">
    <source>
        <dbReference type="PROSITE" id="PS50075"/>
    </source>
</evidence>
<dbReference type="InterPro" id="IPR020845">
    <property type="entry name" value="AMP-binding_CS"/>
</dbReference>
<dbReference type="Gene3D" id="3.30.300.30">
    <property type="match status" value="1"/>
</dbReference>
<dbReference type="Pfam" id="PF00501">
    <property type="entry name" value="AMP-binding"/>
    <property type="match status" value="1"/>
</dbReference>
<dbReference type="SUPFAM" id="SSF52777">
    <property type="entry name" value="CoA-dependent acyltransferases"/>
    <property type="match status" value="6"/>
</dbReference>
<dbReference type="PANTHER" id="PTHR45527">
    <property type="entry name" value="NONRIBOSOMAL PEPTIDE SYNTHETASE"/>
    <property type="match status" value="1"/>
</dbReference>
<dbReference type="EMBL" id="JAEKOZ010000067">
    <property type="protein sequence ID" value="MBJ3813298.1"/>
    <property type="molecule type" value="Genomic_DNA"/>
</dbReference>
<name>A0ABS0XJ81_9ACTN</name>
<dbReference type="CDD" id="cd19540">
    <property type="entry name" value="LCL_NRPS-like"/>
    <property type="match status" value="1"/>
</dbReference>
<organism evidence="7 8">
    <name type="scientific">Streptomyces flavofungini</name>
    <dbReference type="NCBI Taxonomy" id="68200"/>
    <lineage>
        <taxon>Bacteria</taxon>
        <taxon>Bacillati</taxon>
        <taxon>Actinomycetota</taxon>
        <taxon>Actinomycetes</taxon>
        <taxon>Kitasatosporales</taxon>
        <taxon>Streptomycetaceae</taxon>
        <taxon>Streptomyces</taxon>
    </lineage>
</organism>
<dbReference type="NCBIfam" id="TIGR01733">
    <property type="entry name" value="AA-adenyl-dom"/>
    <property type="match status" value="1"/>
</dbReference>
<dbReference type="Pfam" id="PF13193">
    <property type="entry name" value="AMP-binding_C"/>
    <property type="match status" value="1"/>
</dbReference>
<keyword evidence="8" id="KW-1185">Reference proteome</keyword>
<dbReference type="Gene3D" id="3.40.50.980">
    <property type="match status" value="2"/>
</dbReference>
<evidence type="ECO:0000256" key="1">
    <source>
        <dbReference type="ARBA" id="ARBA00001957"/>
    </source>
</evidence>
<dbReference type="SUPFAM" id="SSF47336">
    <property type="entry name" value="ACP-like"/>
    <property type="match status" value="1"/>
</dbReference>
<feature type="non-terminal residue" evidence="7">
    <location>
        <position position="1"/>
    </location>
</feature>
<evidence type="ECO:0000313" key="7">
    <source>
        <dbReference type="EMBL" id="MBJ3813298.1"/>
    </source>
</evidence>
<dbReference type="InterPro" id="IPR025110">
    <property type="entry name" value="AMP-bd_C"/>
</dbReference>